<feature type="transmembrane region" description="Helical" evidence="6">
    <location>
        <begin position="68"/>
        <end position="91"/>
    </location>
</feature>
<dbReference type="SUPFAM" id="SSF109755">
    <property type="entry name" value="PhoU-like"/>
    <property type="match status" value="1"/>
</dbReference>
<dbReference type="InterPro" id="IPR003841">
    <property type="entry name" value="Na/Pi_transpt"/>
</dbReference>
<dbReference type="Gene3D" id="1.20.58.220">
    <property type="entry name" value="Phosphate transport system protein phou homolog 2, domain 2"/>
    <property type="match status" value="1"/>
</dbReference>
<evidence type="ECO:0000256" key="1">
    <source>
        <dbReference type="ARBA" id="ARBA00004651"/>
    </source>
</evidence>
<organism evidence="8">
    <name type="scientific">marine sediment metagenome</name>
    <dbReference type="NCBI Taxonomy" id="412755"/>
    <lineage>
        <taxon>unclassified sequences</taxon>
        <taxon>metagenomes</taxon>
        <taxon>ecological metagenomes</taxon>
    </lineage>
</organism>
<feature type="transmembrane region" description="Helical" evidence="6">
    <location>
        <begin position="25"/>
        <end position="47"/>
    </location>
</feature>
<keyword evidence="2" id="KW-1003">Cell membrane</keyword>
<name>X0RZ58_9ZZZZ</name>
<protein>
    <recommendedName>
        <fullName evidence="7">PhoU domain-containing protein</fullName>
    </recommendedName>
</protein>
<proteinExistence type="predicted"/>
<evidence type="ECO:0000256" key="2">
    <source>
        <dbReference type="ARBA" id="ARBA00022475"/>
    </source>
</evidence>
<evidence type="ECO:0000256" key="3">
    <source>
        <dbReference type="ARBA" id="ARBA00022692"/>
    </source>
</evidence>
<dbReference type="EMBL" id="BARS01008954">
    <property type="protein sequence ID" value="GAF68291.1"/>
    <property type="molecule type" value="Genomic_DNA"/>
</dbReference>
<gene>
    <name evidence="8" type="ORF">S01H1_16955</name>
</gene>
<dbReference type="GO" id="GO:0044341">
    <property type="term" value="P:sodium-dependent phosphate transport"/>
    <property type="evidence" value="ECO:0007669"/>
    <property type="project" value="InterPro"/>
</dbReference>
<dbReference type="GO" id="GO:0005436">
    <property type="term" value="F:sodium:phosphate symporter activity"/>
    <property type="evidence" value="ECO:0007669"/>
    <property type="project" value="InterPro"/>
</dbReference>
<feature type="non-terminal residue" evidence="8">
    <location>
        <position position="1"/>
    </location>
</feature>
<reference evidence="8" key="1">
    <citation type="journal article" date="2014" name="Front. Microbiol.">
        <title>High frequency of phylogenetically diverse reductive dehalogenase-homologous genes in deep subseafloor sedimentary metagenomes.</title>
        <authorList>
            <person name="Kawai M."/>
            <person name="Futagami T."/>
            <person name="Toyoda A."/>
            <person name="Takaki Y."/>
            <person name="Nishi S."/>
            <person name="Hori S."/>
            <person name="Arai W."/>
            <person name="Tsubouchi T."/>
            <person name="Morono Y."/>
            <person name="Uchiyama I."/>
            <person name="Ito T."/>
            <person name="Fujiyama A."/>
            <person name="Inagaki F."/>
            <person name="Takami H."/>
        </authorList>
    </citation>
    <scope>NUCLEOTIDE SEQUENCE</scope>
    <source>
        <strain evidence="8">Expedition CK06-06</strain>
    </source>
</reference>
<dbReference type="AlphaFoldDB" id="X0RZ58"/>
<comment type="subcellular location">
    <subcellularLocation>
        <location evidence="1">Cell membrane</location>
        <topology evidence="1">Multi-pass membrane protein</topology>
    </subcellularLocation>
</comment>
<feature type="domain" description="PhoU" evidence="7">
    <location>
        <begin position="134"/>
        <end position="213"/>
    </location>
</feature>
<keyword evidence="5 6" id="KW-0472">Membrane</keyword>
<sequence>CVTALLAAMGKPVDAVRAAVVHVTFNIAGVLLWVMFIPQLADFIVAISPSAPELMGKERMAAEVPRQIANAHTVFNVANTLIFIGFTGFFARLAVKLVPARIEEEKVIVRARYLDDELLEIPAMALERIRLEIGHMGEITNDMLRLLQSAFSDRDLEKFKAVRTMDDKVDILQGAILGYMGRLRREPLTDKQSQEFQALMSATINLENLADVIESELVAIGEAFIAKDIKPSEATGILLYDLGEKMISALDDLITAVRESDERAAGNVITLRHEVRRLADEFIARQSERIAGREGPQADLIRLEMELLDKMRRIYTLAKRVAREFVPEEVAANTD</sequence>
<evidence type="ECO:0000313" key="8">
    <source>
        <dbReference type="EMBL" id="GAF68291.1"/>
    </source>
</evidence>
<keyword evidence="4 6" id="KW-1133">Transmembrane helix</keyword>
<dbReference type="InterPro" id="IPR038078">
    <property type="entry name" value="PhoU-like_sf"/>
</dbReference>
<accession>X0RZ58</accession>
<evidence type="ECO:0000256" key="6">
    <source>
        <dbReference type="SAM" id="Phobius"/>
    </source>
</evidence>
<dbReference type="InterPro" id="IPR026022">
    <property type="entry name" value="PhoU_dom"/>
</dbReference>
<evidence type="ECO:0000259" key="7">
    <source>
        <dbReference type="Pfam" id="PF01895"/>
    </source>
</evidence>
<keyword evidence="3 6" id="KW-0812">Transmembrane</keyword>
<comment type="caution">
    <text evidence="8">The sequence shown here is derived from an EMBL/GenBank/DDBJ whole genome shotgun (WGS) entry which is preliminary data.</text>
</comment>
<dbReference type="PANTHER" id="PTHR10010:SF46">
    <property type="entry name" value="SODIUM-DEPENDENT PHOSPHATE TRANSPORT PROTEIN 2B"/>
    <property type="match status" value="1"/>
</dbReference>
<dbReference type="GO" id="GO:0005886">
    <property type="term" value="C:plasma membrane"/>
    <property type="evidence" value="ECO:0007669"/>
    <property type="project" value="UniProtKB-SubCell"/>
</dbReference>
<dbReference type="Pfam" id="PF01895">
    <property type="entry name" value="PhoU"/>
    <property type="match status" value="1"/>
</dbReference>
<evidence type="ECO:0000256" key="5">
    <source>
        <dbReference type="ARBA" id="ARBA00023136"/>
    </source>
</evidence>
<evidence type="ECO:0000256" key="4">
    <source>
        <dbReference type="ARBA" id="ARBA00022989"/>
    </source>
</evidence>
<dbReference type="PANTHER" id="PTHR10010">
    <property type="entry name" value="SOLUTE CARRIER FAMILY 34 SODIUM PHOSPHATE , MEMBER 2-RELATED"/>
    <property type="match status" value="1"/>
</dbReference>